<keyword evidence="3 5" id="KW-0067">ATP-binding</keyword>
<sequence>MTIVRLNNLNIWYNPQKLIIENATLNLEKGKIYGLLGKNGSGKTTLINTICGVIPTFSGDIKINDLDIVKENYQARLERFYVPDTPPIISQMTTQQYISFILDMYQQKFNERQLVEISKKYNFENFLGTKMDNLSFGNKKKTALICSLLLDVPLKIFDEPLNGLDIEAIDTFLQDLFDMVKEGKCVIISSHLLDIVKKLTLNIIYINDKHCHYFTLNEESDIRKVLSNYDQE</sequence>
<evidence type="ECO:0000259" key="4">
    <source>
        <dbReference type="PROSITE" id="PS50893"/>
    </source>
</evidence>
<dbReference type="InterPro" id="IPR051782">
    <property type="entry name" value="ABC_Transporter_VariousFunc"/>
</dbReference>
<accession>A0ABS0QMM0</accession>
<organism evidence="5 6">
    <name type="scientific">Staphylococcus felis</name>
    <dbReference type="NCBI Taxonomy" id="46127"/>
    <lineage>
        <taxon>Bacteria</taxon>
        <taxon>Bacillati</taxon>
        <taxon>Bacillota</taxon>
        <taxon>Bacilli</taxon>
        <taxon>Bacillales</taxon>
        <taxon>Staphylococcaceae</taxon>
        <taxon>Staphylococcus</taxon>
    </lineage>
</organism>
<dbReference type="Gene3D" id="3.40.50.300">
    <property type="entry name" value="P-loop containing nucleotide triphosphate hydrolases"/>
    <property type="match status" value="1"/>
</dbReference>
<dbReference type="InterPro" id="IPR003593">
    <property type="entry name" value="AAA+_ATPase"/>
</dbReference>
<dbReference type="RefSeq" id="WP_103210461.1">
    <property type="nucleotide sequence ID" value="NZ_CP014834.2"/>
</dbReference>
<evidence type="ECO:0000313" key="5">
    <source>
        <dbReference type="EMBL" id="MBH9580447.1"/>
    </source>
</evidence>
<dbReference type="SUPFAM" id="SSF52540">
    <property type="entry name" value="P-loop containing nucleoside triphosphate hydrolases"/>
    <property type="match status" value="1"/>
</dbReference>
<keyword evidence="6" id="KW-1185">Reference proteome</keyword>
<keyword evidence="1" id="KW-0813">Transport</keyword>
<dbReference type="Pfam" id="PF00005">
    <property type="entry name" value="ABC_tran"/>
    <property type="match status" value="1"/>
</dbReference>
<dbReference type="SMART" id="SM00382">
    <property type="entry name" value="AAA"/>
    <property type="match status" value="1"/>
</dbReference>
<evidence type="ECO:0000313" key="6">
    <source>
        <dbReference type="Proteomes" id="UP000597038"/>
    </source>
</evidence>
<dbReference type="EMBL" id="JAEDAQ010000004">
    <property type="protein sequence ID" value="MBH9580447.1"/>
    <property type="molecule type" value="Genomic_DNA"/>
</dbReference>
<dbReference type="InterPro" id="IPR003439">
    <property type="entry name" value="ABC_transporter-like_ATP-bd"/>
</dbReference>
<proteinExistence type="predicted"/>
<dbReference type="Proteomes" id="UP000597038">
    <property type="component" value="Unassembled WGS sequence"/>
</dbReference>
<reference evidence="5 6" key="1">
    <citation type="submission" date="2020-12" db="EMBL/GenBank/DDBJ databases">
        <title>Genomic analysis of Staphylococcus felis from a cat with skin infection.</title>
        <authorList>
            <person name="Aslantas O."/>
            <person name="Keskin O."/>
            <person name="Buyukaltay K."/>
            <person name="Gullu Yucetepe A."/>
        </authorList>
    </citation>
    <scope>NUCLEOTIDE SEQUENCE [LARGE SCALE GENOMIC DNA]</scope>
    <source>
        <strain evidence="5 6">HARRANVET</strain>
    </source>
</reference>
<comment type="caution">
    <text evidence="5">The sequence shown here is derived from an EMBL/GenBank/DDBJ whole genome shotgun (WGS) entry which is preliminary data.</text>
</comment>
<dbReference type="GO" id="GO:0005524">
    <property type="term" value="F:ATP binding"/>
    <property type="evidence" value="ECO:0007669"/>
    <property type="project" value="UniProtKB-KW"/>
</dbReference>
<dbReference type="CDD" id="cd03230">
    <property type="entry name" value="ABC_DR_subfamily_A"/>
    <property type="match status" value="1"/>
</dbReference>
<evidence type="ECO:0000256" key="3">
    <source>
        <dbReference type="ARBA" id="ARBA00022840"/>
    </source>
</evidence>
<feature type="domain" description="ABC transporter" evidence="4">
    <location>
        <begin position="4"/>
        <end position="232"/>
    </location>
</feature>
<dbReference type="PROSITE" id="PS50893">
    <property type="entry name" value="ABC_TRANSPORTER_2"/>
    <property type="match status" value="1"/>
</dbReference>
<dbReference type="PANTHER" id="PTHR42939:SF1">
    <property type="entry name" value="ABC TRANSPORTER ATP-BINDING PROTEIN ALBC-RELATED"/>
    <property type="match status" value="1"/>
</dbReference>
<dbReference type="InterPro" id="IPR027417">
    <property type="entry name" value="P-loop_NTPase"/>
</dbReference>
<gene>
    <name evidence="5" type="ORF">I9026_03585</name>
</gene>
<keyword evidence="2" id="KW-0547">Nucleotide-binding</keyword>
<evidence type="ECO:0000256" key="2">
    <source>
        <dbReference type="ARBA" id="ARBA00022741"/>
    </source>
</evidence>
<protein>
    <submittedName>
        <fullName evidence="5">ABC transporter ATP-binding protein</fullName>
    </submittedName>
</protein>
<dbReference type="GeneID" id="48057429"/>
<name>A0ABS0QMM0_9STAP</name>
<dbReference type="PANTHER" id="PTHR42939">
    <property type="entry name" value="ABC TRANSPORTER ATP-BINDING PROTEIN ALBC-RELATED"/>
    <property type="match status" value="1"/>
</dbReference>
<evidence type="ECO:0000256" key="1">
    <source>
        <dbReference type="ARBA" id="ARBA00022448"/>
    </source>
</evidence>